<evidence type="ECO:0000256" key="1">
    <source>
        <dbReference type="ARBA" id="ARBA00022490"/>
    </source>
</evidence>
<dbReference type="Pfam" id="PF03652">
    <property type="entry name" value="RuvX"/>
    <property type="match status" value="1"/>
</dbReference>
<organism evidence="7 8">
    <name type="scientific">Holdemanella porci</name>
    <dbReference type="NCBI Taxonomy" id="2652276"/>
    <lineage>
        <taxon>Bacteria</taxon>
        <taxon>Bacillati</taxon>
        <taxon>Bacillota</taxon>
        <taxon>Erysipelotrichia</taxon>
        <taxon>Erysipelotrichales</taxon>
        <taxon>Erysipelotrichaceae</taxon>
        <taxon>Holdemanella</taxon>
    </lineage>
</organism>
<evidence type="ECO:0000256" key="2">
    <source>
        <dbReference type="ARBA" id="ARBA00022517"/>
    </source>
</evidence>
<evidence type="ECO:0000256" key="3">
    <source>
        <dbReference type="ARBA" id="ARBA00022722"/>
    </source>
</evidence>
<dbReference type="SMART" id="SM00732">
    <property type="entry name" value="YqgFc"/>
    <property type="match status" value="1"/>
</dbReference>
<dbReference type="PANTHER" id="PTHR33317:SF4">
    <property type="entry name" value="POLYNUCLEOTIDYL TRANSFERASE, RIBONUCLEASE H-LIKE SUPERFAMILY PROTEIN"/>
    <property type="match status" value="1"/>
</dbReference>
<dbReference type="GeneID" id="93159108"/>
<keyword evidence="2 5" id="KW-0690">Ribosome biogenesis</keyword>
<dbReference type="EC" id="3.1.-.-" evidence="5"/>
<keyword evidence="1 5" id="KW-0963">Cytoplasm</keyword>
<dbReference type="InterPro" id="IPR005227">
    <property type="entry name" value="YqgF"/>
</dbReference>
<evidence type="ECO:0000256" key="5">
    <source>
        <dbReference type="HAMAP-Rule" id="MF_00651"/>
    </source>
</evidence>
<protein>
    <recommendedName>
        <fullName evidence="5">Putative pre-16S rRNA nuclease</fullName>
        <ecNumber evidence="5">3.1.-.-</ecNumber>
    </recommendedName>
</protein>
<dbReference type="HAMAP" id="MF_00651">
    <property type="entry name" value="Nuclease_YqgF"/>
    <property type="match status" value="1"/>
</dbReference>
<comment type="similarity">
    <text evidence="5">Belongs to the YqgF HJR family.</text>
</comment>
<keyword evidence="8" id="KW-1185">Reference proteome</keyword>
<dbReference type="InterPro" id="IPR006641">
    <property type="entry name" value="YqgF/RNaseH-like_dom"/>
</dbReference>
<feature type="domain" description="YqgF/RNase H-like" evidence="6">
    <location>
        <begin position="2"/>
        <end position="103"/>
    </location>
</feature>
<dbReference type="Proteomes" id="UP000434241">
    <property type="component" value="Unassembled WGS sequence"/>
</dbReference>
<dbReference type="InterPro" id="IPR037027">
    <property type="entry name" value="YqgF/RNaseH-like_dom_sf"/>
</dbReference>
<dbReference type="GO" id="GO:0000967">
    <property type="term" value="P:rRNA 5'-end processing"/>
    <property type="evidence" value="ECO:0007669"/>
    <property type="project" value="UniProtKB-UniRule"/>
</dbReference>
<dbReference type="GO" id="GO:0004518">
    <property type="term" value="F:nuclease activity"/>
    <property type="evidence" value="ECO:0007669"/>
    <property type="project" value="UniProtKB-KW"/>
</dbReference>
<dbReference type="NCBIfam" id="TIGR00250">
    <property type="entry name" value="RNAse_H_YqgF"/>
    <property type="match status" value="1"/>
</dbReference>
<proteinExistence type="inferred from homology"/>
<dbReference type="PANTHER" id="PTHR33317">
    <property type="entry name" value="POLYNUCLEOTIDYL TRANSFERASE, RIBONUCLEASE H-LIKE SUPERFAMILY PROTEIN"/>
    <property type="match status" value="1"/>
</dbReference>
<dbReference type="InterPro" id="IPR012337">
    <property type="entry name" value="RNaseH-like_sf"/>
</dbReference>
<evidence type="ECO:0000313" key="7">
    <source>
        <dbReference type="EMBL" id="MSS56707.1"/>
    </source>
</evidence>
<reference evidence="7 8" key="1">
    <citation type="submission" date="2019-08" db="EMBL/GenBank/DDBJ databases">
        <title>In-depth cultivation of the pig gut microbiome towards novel bacterial diversity and tailored functional studies.</title>
        <authorList>
            <person name="Wylensek D."/>
            <person name="Hitch T.C.A."/>
            <person name="Clavel T."/>
        </authorList>
    </citation>
    <scope>NUCLEOTIDE SEQUENCE [LARGE SCALE GENOMIC DNA]</scope>
    <source>
        <strain evidence="7 8">LKV-472-APC-3</strain>
    </source>
</reference>
<comment type="subcellular location">
    <subcellularLocation>
        <location evidence="5">Cytoplasm</location>
    </subcellularLocation>
</comment>
<evidence type="ECO:0000256" key="4">
    <source>
        <dbReference type="ARBA" id="ARBA00022801"/>
    </source>
</evidence>
<sequence>MDRIIGLDLGSKTCGVSICDALHITCRALTTVRFESDDYDACLEEVLKLLKENKVKEVVLGLPKHMNGDIGIRGEISCEFAKKLESSGITVHLWDERLTTVAAEKILLQGDVSRKKRKKVIDQMAAVQILQSFLDRQNGGF</sequence>
<dbReference type="SUPFAM" id="SSF53098">
    <property type="entry name" value="Ribonuclease H-like"/>
    <property type="match status" value="1"/>
</dbReference>
<accession>A0A6N7VG60</accession>
<dbReference type="GO" id="GO:0016788">
    <property type="term" value="F:hydrolase activity, acting on ester bonds"/>
    <property type="evidence" value="ECO:0007669"/>
    <property type="project" value="UniProtKB-UniRule"/>
</dbReference>
<name>A0A6N7VG60_9FIRM</name>
<evidence type="ECO:0000313" key="8">
    <source>
        <dbReference type="Proteomes" id="UP000434241"/>
    </source>
</evidence>
<dbReference type="Gene3D" id="3.30.420.140">
    <property type="entry name" value="YqgF/RNase H-like domain"/>
    <property type="match status" value="1"/>
</dbReference>
<gene>
    <name evidence="7" type="primary">ruvX</name>
    <name evidence="7" type="ORF">FYJ55_07345</name>
</gene>
<dbReference type="EMBL" id="VUMR01000039">
    <property type="protein sequence ID" value="MSS56707.1"/>
    <property type="molecule type" value="Genomic_DNA"/>
</dbReference>
<dbReference type="RefSeq" id="WP_117926599.1">
    <property type="nucleotide sequence ID" value="NZ_CAUWCP010000059.1"/>
</dbReference>
<dbReference type="CDD" id="cd16964">
    <property type="entry name" value="YqgF"/>
    <property type="match status" value="1"/>
</dbReference>
<dbReference type="GO" id="GO:0005829">
    <property type="term" value="C:cytosol"/>
    <property type="evidence" value="ECO:0007669"/>
    <property type="project" value="TreeGrafter"/>
</dbReference>
<dbReference type="AlphaFoldDB" id="A0A6N7VG60"/>
<evidence type="ECO:0000259" key="6">
    <source>
        <dbReference type="SMART" id="SM00732"/>
    </source>
</evidence>
<keyword evidence="3 5" id="KW-0540">Nuclease</keyword>
<comment type="caution">
    <text evidence="7">The sequence shown here is derived from an EMBL/GenBank/DDBJ whole genome shotgun (WGS) entry which is preliminary data.</text>
</comment>
<keyword evidence="4 5" id="KW-0378">Hydrolase</keyword>
<comment type="function">
    <text evidence="5">Could be a nuclease involved in processing of the 5'-end of pre-16S rRNA.</text>
</comment>